<dbReference type="Proteomes" id="UP000324800">
    <property type="component" value="Unassembled WGS sequence"/>
</dbReference>
<comment type="caution">
    <text evidence="2">The sequence shown here is derived from an EMBL/GenBank/DDBJ whole genome shotgun (WGS) entry which is preliminary data.</text>
</comment>
<organism evidence="2 3">
    <name type="scientific">Streblomastix strix</name>
    <dbReference type="NCBI Taxonomy" id="222440"/>
    <lineage>
        <taxon>Eukaryota</taxon>
        <taxon>Metamonada</taxon>
        <taxon>Preaxostyla</taxon>
        <taxon>Oxymonadida</taxon>
        <taxon>Streblomastigidae</taxon>
        <taxon>Streblomastix</taxon>
    </lineage>
</organism>
<accession>A0A5J4UCR6</accession>
<protein>
    <submittedName>
        <fullName evidence="2">Uncharacterized protein</fullName>
    </submittedName>
</protein>
<keyword evidence="1" id="KW-0175">Coiled coil</keyword>
<proteinExistence type="predicted"/>
<dbReference type="EMBL" id="SNRW01017759">
    <property type="protein sequence ID" value="KAA6368000.1"/>
    <property type="molecule type" value="Genomic_DNA"/>
</dbReference>
<sequence length="481" mass="57075">MERYKQEKEDEINKRIEHEKQMRISKLEASISQTVAQRIKKERDELTIKLNEKEKQFKELLDQKEVELDIAAVKVRFKEFEMNKKVQNDKDLEREIEEKNNALQQIETLNSQIDQMKRESVEHEHNLQVCLENLNRKTLSALQEGERSLLEIEHRKKTEEEKGIIKGENEILLIENARLKQLLGEERTNEEIQRSEKEKTKFEENIKHVSDIKYKAEQKLISFMKDRFSLIISLFKETDMDKLSLILWEELVKDLRQPLQDNDDENKYLQERILAYFEFIKSTVKDKKEDKKRKRMLQAGIVEALIYILETYNVEKIKLQVIQVFNIISNTSDNELLKILVEKQIYQPLILQFDHSNNDIVELSIQTITRNIVESAYLTSEMQCHPLFNTFFEKGYIDKIYELFKRNLSKYSKNLATYSIGRIFRSKEIINVNMKSEVIANLKTLINDKDYVSLAKLSLRGLSYNPVNKAEIETEGFIIPK</sequence>
<name>A0A5J4UCR6_9EUKA</name>
<evidence type="ECO:0000313" key="2">
    <source>
        <dbReference type="EMBL" id="KAA6368000.1"/>
    </source>
</evidence>
<reference evidence="2 3" key="1">
    <citation type="submission" date="2019-03" db="EMBL/GenBank/DDBJ databases">
        <title>Single cell metagenomics reveals metabolic interactions within the superorganism composed of flagellate Streblomastix strix and complex community of Bacteroidetes bacteria on its surface.</title>
        <authorList>
            <person name="Treitli S.C."/>
            <person name="Kolisko M."/>
            <person name="Husnik F."/>
            <person name="Keeling P."/>
            <person name="Hampl V."/>
        </authorList>
    </citation>
    <scope>NUCLEOTIDE SEQUENCE [LARGE SCALE GENOMIC DNA]</scope>
    <source>
        <strain evidence="2">ST1C</strain>
    </source>
</reference>
<evidence type="ECO:0000256" key="1">
    <source>
        <dbReference type="SAM" id="Coils"/>
    </source>
</evidence>
<feature type="coiled-coil region" evidence="1">
    <location>
        <begin position="1"/>
        <end position="205"/>
    </location>
</feature>
<evidence type="ECO:0000313" key="3">
    <source>
        <dbReference type="Proteomes" id="UP000324800"/>
    </source>
</evidence>
<dbReference type="Gene3D" id="1.25.10.10">
    <property type="entry name" value="Leucine-rich Repeat Variant"/>
    <property type="match status" value="1"/>
</dbReference>
<dbReference type="InterPro" id="IPR016024">
    <property type="entry name" value="ARM-type_fold"/>
</dbReference>
<dbReference type="SUPFAM" id="SSF48371">
    <property type="entry name" value="ARM repeat"/>
    <property type="match status" value="1"/>
</dbReference>
<dbReference type="AlphaFoldDB" id="A0A5J4UCR6"/>
<gene>
    <name evidence="2" type="ORF">EZS28_036473</name>
</gene>
<dbReference type="InterPro" id="IPR011989">
    <property type="entry name" value="ARM-like"/>
</dbReference>